<evidence type="ECO:0000313" key="3">
    <source>
        <dbReference type="Proteomes" id="UP000620124"/>
    </source>
</evidence>
<evidence type="ECO:0000313" key="2">
    <source>
        <dbReference type="EMBL" id="KAF7343917.1"/>
    </source>
</evidence>
<protein>
    <submittedName>
        <fullName evidence="2">F-box domain-containing protein</fullName>
    </submittedName>
</protein>
<keyword evidence="3" id="KW-1185">Reference proteome</keyword>
<dbReference type="Proteomes" id="UP000620124">
    <property type="component" value="Unassembled WGS sequence"/>
</dbReference>
<keyword evidence="1" id="KW-0175">Coiled coil</keyword>
<organism evidence="2 3">
    <name type="scientific">Mycena venus</name>
    <dbReference type="NCBI Taxonomy" id="2733690"/>
    <lineage>
        <taxon>Eukaryota</taxon>
        <taxon>Fungi</taxon>
        <taxon>Dikarya</taxon>
        <taxon>Basidiomycota</taxon>
        <taxon>Agaricomycotina</taxon>
        <taxon>Agaricomycetes</taxon>
        <taxon>Agaricomycetidae</taxon>
        <taxon>Agaricales</taxon>
        <taxon>Marasmiineae</taxon>
        <taxon>Mycenaceae</taxon>
        <taxon>Mycena</taxon>
    </lineage>
</organism>
<accession>A0A8H7CPX8</accession>
<proteinExistence type="predicted"/>
<dbReference type="EMBL" id="JACAZI010000015">
    <property type="protein sequence ID" value="KAF7343917.1"/>
    <property type="molecule type" value="Genomic_DNA"/>
</dbReference>
<sequence length="367" mass="42587">MRSDMEADRTRLSDIEVQILDLKRSISALRAEKEVVRERLNSYRYPVLTLPNEIVSEIFVHFLPNYPYCPPLVGALSPTTLTRICQKWREVALATPMLWRAIELFRYSMSFQRLDQMFDLWTRRSFSSALSIRVPNSDISRALLPTLMSHRARWEYLEIYVGSDFVVHGPLPRLRHLDLIVRDEQVAFHDAPLLRTVTINIVQANYYIVLPWHQLTRLTLHVLVRPISNPVAILRHTPNLVHCDLLLSEGRVEPPGPWDKVTLRHLESFSIRQHCGKVMRYMELFHLPALRILRVEERVLGHLPTLLLASLLSKWGCDLQELRVTGERHTCDSVFLAAFPAVPKINFDSPYLEETTNEEEDEDNEGG</sequence>
<dbReference type="AlphaFoldDB" id="A0A8H7CPX8"/>
<reference evidence="2" key="1">
    <citation type="submission" date="2020-05" db="EMBL/GenBank/DDBJ databases">
        <title>Mycena genomes resolve the evolution of fungal bioluminescence.</title>
        <authorList>
            <person name="Tsai I.J."/>
        </authorList>
    </citation>
    <scope>NUCLEOTIDE SEQUENCE</scope>
    <source>
        <strain evidence="2">CCC161011</strain>
    </source>
</reference>
<dbReference type="OrthoDB" id="2269034at2759"/>
<feature type="coiled-coil region" evidence="1">
    <location>
        <begin position="12"/>
        <end position="39"/>
    </location>
</feature>
<evidence type="ECO:0000256" key="1">
    <source>
        <dbReference type="SAM" id="Coils"/>
    </source>
</evidence>
<gene>
    <name evidence="2" type="ORF">MVEN_01680400</name>
</gene>
<comment type="caution">
    <text evidence="2">The sequence shown here is derived from an EMBL/GenBank/DDBJ whole genome shotgun (WGS) entry which is preliminary data.</text>
</comment>
<name>A0A8H7CPX8_9AGAR</name>